<dbReference type="OrthoDB" id="408177at2759"/>
<keyword evidence="2" id="KW-0597">Phosphoprotein</keyword>
<feature type="domain" description="Carrier" evidence="3">
    <location>
        <begin position="564"/>
        <end position="641"/>
    </location>
</feature>
<dbReference type="InterPro" id="IPR042099">
    <property type="entry name" value="ANL_N_sf"/>
</dbReference>
<accession>A0A9W9F5M2</accession>
<dbReference type="PANTHER" id="PTHR44845:SF6">
    <property type="entry name" value="BETA-ALANINE-ACTIVATING ENZYME"/>
    <property type="match status" value="1"/>
</dbReference>
<gene>
    <name evidence="4" type="ORF">N7456_009934</name>
</gene>
<comment type="caution">
    <text evidence="4">The sequence shown here is derived from an EMBL/GenBank/DDBJ whole genome shotgun (WGS) entry which is preliminary data.</text>
</comment>
<dbReference type="Gene3D" id="3.40.50.12780">
    <property type="entry name" value="N-terminal domain of ligase-like"/>
    <property type="match status" value="1"/>
</dbReference>
<dbReference type="Gene3D" id="1.10.1200.10">
    <property type="entry name" value="ACP-like"/>
    <property type="match status" value="1"/>
</dbReference>
<dbReference type="EMBL" id="JAPQKH010000006">
    <property type="protein sequence ID" value="KAJ5094073.1"/>
    <property type="molecule type" value="Genomic_DNA"/>
</dbReference>
<dbReference type="InterPro" id="IPR009081">
    <property type="entry name" value="PP-bd_ACP"/>
</dbReference>
<reference evidence="4" key="2">
    <citation type="journal article" date="2023" name="IMA Fungus">
        <title>Comparative genomic study of the Penicillium genus elucidates a diverse pangenome and 15 lateral gene transfer events.</title>
        <authorList>
            <person name="Petersen C."/>
            <person name="Sorensen T."/>
            <person name="Nielsen M.R."/>
            <person name="Sondergaard T.E."/>
            <person name="Sorensen J.L."/>
            <person name="Fitzpatrick D.A."/>
            <person name="Frisvad J.C."/>
            <person name="Nielsen K.L."/>
        </authorList>
    </citation>
    <scope>NUCLEOTIDE SEQUENCE</scope>
    <source>
        <strain evidence="4">IBT 30069</strain>
    </source>
</reference>
<organism evidence="4 5">
    <name type="scientific">Penicillium angulare</name>
    <dbReference type="NCBI Taxonomy" id="116970"/>
    <lineage>
        <taxon>Eukaryota</taxon>
        <taxon>Fungi</taxon>
        <taxon>Dikarya</taxon>
        <taxon>Ascomycota</taxon>
        <taxon>Pezizomycotina</taxon>
        <taxon>Eurotiomycetes</taxon>
        <taxon>Eurotiomycetidae</taxon>
        <taxon>Eurotiales</taxon>
        <taxon>Aspergillaceae</taxon>
        <taxon>Penicillium</taxon>
    </lineage>
</organism>
<dbReference type="Gene3D" id="3.40.630.30">
    <property type="match status" value="1"/>
</dbReference>
<keyword evidence="5" id="KW-1185">Reference proteome</keyword>
<dbReference type="GO" id="GO:0044550">
    <property type="term" value="P:secondary metabolite biosynthetic process"/>
    <property type="evidence" value="ECO:0007669"/>
    <property type="project" value="UniProtKB-ARBA"/>
</dbReference>
<dbReference type="AlphaFoldDB" id="A0A9W9F5M2"/>
<dbReference type="PANTHER" id="PTHR44845">
    <property type="entry name" value="CARRIER DOMAIN-CONTAINING PROTEIN"/>
    <property type="match status" value="1"/>
</dbReference>
<dbReference type="InterPro" id="IPR036736">
    <property type="entry name" value="ACP-like_sf"/>
</dbReference>
<dbReference type="InterPro" id="IPR000873">
    <property type="entry name" value="AMP-dep_synth/lig_dom"/>
</dbReference>
<proteinExistence type="predicted"/>
<evidence type="ECO:0000313" key="4">
    <source>
        <dbReference type="EMBL" id="KAJ5094073.1"/>
    </source>
</evidence>
<dbReference type="Pfam" id="PF00501">
    <property type="entry name" value="AMP-binding"/>
    <property type="match status" value="1"/>
</dbReference>
<evidence type="ECO:0000256" key="2">
    <source>
        <dbReference type="ARBA" id="ARBA00022553"/>
    </source>
</evidence>
<dbReference type="PROSITE" id="PS50075">
    <property type="entry name" value="CARRIER"/>
    <property type="match status" value="1"/>
</dbReference>
<evidence type="ECO:0000256" key="1">
    <source>
        <dbReference type="ARBA" id="ARBA00022450"/>
    </source>
</evidence>
<evidence type="ECO:0000313" key="5">
    <source>
        <dbReference type="Proteomes" id="UP001149165"/>
    </source>
</evidence>
<dbReference type="SUPFAM" id="SSF56801">
    <property type="entry name" value="Acetyl-CoA synthetase-like"/>
    <property type="match status" value="1"/>
</dbReference>
<name>A0A9W9F5M2_9EURO</name>
<reference evidence="4" key="1">
    <citation type="submission" date="2022-11" db="EMBL/GenBank/DDBJ databases">
        <authorList>
            <person name="Petersen C."/>
        </authorList>
    </citation>
    <scope>NUCLEOTIDE SEQUENCE</scope>
    <source>
        <strain evidence="4">IBT 30069</strain>
    </source>
</reference>
<sequence length="878" mass="96952">MPASETPSPKDIYSESTITSDATLYSCPMKGKHTPTLSTDIFTLLDDSLCHASLEVAAWDASSNQKWTFADLSRQSIAVANQICSSSGVIALYFEPSPSYIVAVLSAIQLGRPYLPIDPRIPRQQQERMLSETNASVLLHSVASRPEHGASNVEALVIEDLVSSSTEKPLFQRPRSDQPVMCILYTSGSTNGPKGVQIAYSAVLNRLAWQWRTQPFNADDVVALKTGIGFVDSIAELLAPLLQRIPVVTIPGSFLYDGVGILRILESFRVTRITVVPSSLRIILASLKESPELYNLPLRVVVSSGEELLLDLCESFFSHLPSCQLHNYYGSTEVMGDVTALRLHSVEDARDASLDGRISIGAAIDNMDLTLHKCDEQGVGELFCAGANLMAGYNNSSSEGPSSVGSFSTAKQFDLKHAQLNDSTMWFRTGDLALIKDGKLFFCGRCDDMIKIAGNKVDIGHVGRVVGEVGTFTLPPVIVYSRTLSKIILFHHYDNDIHMGDLSVALSRSLPSHAIPVFAPVTKFLYLPTSGKIDKKAMLARFEDEHIRNKETVYDWTDMNYLDTATLRQLQDFVAILGREGIRSESVQTLLAANFFTAGGTSLNAMSCVVKLQRGGMDISMADLFAAKTLWQVFDSLARKQHSCSRPVPSPQWTVRPLDLSNVDQAWELVASNMVDTQPVSYMWNGSSNPARTRSNCHVEMVQILKTLEPFMIRTPYITFGVFDSENCMIGVCCNILSDSCPEGLPGDGIVTRFMQFLGELEEGVITELLQKEHINHFMENSITAIDRKRLHEPAERVQCMYFIEEELLRVARENSASFVITTNTSPVTQDIARLLGYKEAKMSNAVIEWTDNEGTPYVPSADGDFDIQVTFKLLGDH</sequence>
<evidence type="ECO:0000259" key="3">
    <source>
        <dbReference type="PROSITE" id="PS50075"/>
    </source>
</evidence>
<keyword evidence="1" id="KW-0596">Phosphopantetheine</keyword>
<dbReference type="Proteomes" id="UP001149165">
    <property type="component" value="Unassembled WGS sequence"/>
</dbReference>
<protein>
    <recommendedName>
        <fullName evidence="3">Carrier domain-containing protein</fullName>
    </recommendedName>
</protein>
<dbReference type="SUPFAM" id="SSF47336">
    <property type="entry name" value="ACP-like"/>
    <property type="match status" value="1"/>
</dbReference>